<feature type="transmembrane region" description="Helical" evidence="4">
    <location>
        <begin position="470"/>
        <end position="492"/>
    </location>
</feature>
<reference evidence="7" key="1">
    <citation type="journal article" date="2019" name="Int. J. Syst. Evol. Microbiol.">
        <title>The Global Catalogue of Microorganisms (GCM) 10K type strain sequencing project: providing services to taxonomists for standard genome sequencing and annotation.</title>
        <authorList>
            <consortium name="The Broad Institute Genomics Platform"/>
            <consortium name="The Broad Institute Genome Sequencing Center for Infectious Disease"/>
            <person name="Wu L."/>
            <person name="Ma J."/>
        </authorList>
    </citation>
    <scope>NUCLEOTIDE SEQUENCE [LARGE SCALE GENOMIC DNA]</scope>
    <source>
        <strain evidence="7">IBRC-M 10703</strain>
    </source>
</reference>
<protein>
    <submittedName>
        <fullName evidence="6">Alpha-amylase family glycosyl hydrolase</fullName>
    </submittedName>
</protein>
<dbReference type="SMART" id="SM00642">
    <property type="entry name" value="Aamy"/>
    <property type="match status" value="1"/>
</dbReference>
<evidence type="ECO:0000259" key="5">
    <source>
        <dbReference type="SMART" id="SM00642"/>
    </source>
</evidence>
<dbReference type="GO" id="GO:0016787">
    <property type="term" value="F:hydrolase activity"/>
    <property type="evidence" value="ECO:0007669"/>
    <property type="project" value="UniProtKB-KW"/>
</dbReference>
<dbReference type="InterPro" id="IPR013780">
    <property type="entry name" value="Glyco_hydro_b"/>
</dbReference>
<dbReference type="SUPFAM" id="SSF51011">
    <property type="entry name" value="Glycosyl hydrolase domain"/>
    <property type="match status" value="1"/>
</dbReference>
<accession>A0ABV8H0E0</accession>
<evidence type="ECO:0000256" key="3">
    <source>
        <dbReference type="ARBA" id="ARBA00022729"/>
    </source>
</evidence>
<evidence type="ECO:0000256" key="4">
    <source>
        <dbReference type="SAM" id="Phobius"/>
    </source>
</evidence>
<dbReference type="SUPFAM" id="SSF51445">
    <property type="entry name" value="(Trans)glycosidases"/>
    <property type="match status" value="1"/>
</dbReference>
<dbReference type="InterPro" id="IPR054174">
    <property type="entry name" value="Alpha-amylase-like_C"/>
</dbReference>
<comment type="caution">
    <text evidence="6">The sequence shown here is derived from an EMBL/GenBank/DDBJ whole genome shotgun (WGS) entry which is preliminary data.</text>
</comment>
<evidence type="ECO:0000313" key="6">
    <source>
        <dbReference type="EMBL" id="MFC4024493.1"/>
    </source>
</evidence>
<dbReference type="PANTHER" id="PTHR10357">
    <property type="entry name" value="ALPHA-AMYLASE FAMILY MEMBER"/>
    <property type="match status" value="1"/>
</dbReference>
<dbReference type="PANTHER" id="PTHR10357:SF215">
    <property type="entry name" value="ALPHA-AMYLASE 1"/>
    <property type="match status" value="1"/>
</dbReference>
<keyword evidence="2" id="KW-0479">Metal-binding</keyword>
<gene>
    <name evidence="6" type="ORF">ACFOUV_11870</name>
</gene>
<name>A0ABV8H0E0_9BACI</name>
<keyword evidence="4" id="KW-1133">Transmembrane helix</keyword>
<dbReference type="Pfam" id="PF22026">
    <property type="entry name" value="Alpha-amylase_C_2"/>
    <property type="match status" value="1"/>
</dbReference>
<organism evidence="6 7">
    <name type="scientific">Oceanobacillus longus</name>
    <dbReference type="NCBI Taxonomy" id="930120"/>
    <lineage>
        <taxon>Bacteria</taxon>
        <taxon>Bacillati</taxon>
        <taxon>Bacillota</taxon>
        <taxon>Bacilli</taxon>
        <taxon>Bacillales</taxon>
        <taxon>Bacillaceae</taxon>
        <taxon>Oceanobacillus</taxon>
    </lineage>
</organism>
<dbReference type="RefSeq" id="WP_379496984.1">
    <property type="nucleotide sequence ID" value="NZ_JBHSAO010000008.1"/>
</dbReference>
<evidence type="ECO:0000313" key="7">
    <source>
        <dbReference type="Proteomes" id="UP001595772"/>
    </source>
</evidence>
<sequence>MKKIAFMLLIVSMMTTTSFIPVISADGERAVEEEIIYHIMVDRFNNGDQSTEAQVDVNVDDPAAYHGGDLQGVTLKLDALQEIGVTTISLSPLMTNAANGYHGYWIEDFYRLEEQFGTMEDLSTLIQEAHNRDIKVVMEFVTNYIAETSPIVSDPEKEDWIIEQELTEPTWTANTVQLNLDHPEVEAYLIDVAEHWMNETNLDGYMLHAVDEAPIGFLSNFTSHLKSVNPEFYLLGDILVTDEASEELLAETELDAFENRTMRDSMAEVFAAPDNPVSDIYDTWSTASNQNGLLYMDDFYTERFTQTYSKNHRNSLTAWTLALTYMYTTPGTPTILQGTELPMYGATAEDSQRLVPFNSGEPELKEFHDRISSLREQFPVLQYGDFEIVGSDGAMSVFKRTLDDETMYIAINNGSESAYVDISDIESGMQLNGYLGDNLVRENEIGDYRIGLPRESTEVYSIQPNEGLNWIFIGFVLVVFSLFIGGIIALSIKQRKSNAA</sequence>
<dbReference type="Gene3D" id="2.60.40.1180">
    <property type="entry name" value="Golgi alpha-mannosidase II"/>
    <property type="match status" value="1"/>
</dbReference>
<evidence type="ECO:0000256" key="2">
    <source>
        <dbReference type="ARBA" id="ARBA00022723"/>
    </source>
</evidence>
<proteinExistence type="predicted"/>
<dbReference type="InterPro" id="IPR006047">
    <property type="entry name" value="GH13_cat_dom"/>
</dbReference>
<evidence type="ECO:0000256" key="1">
    <source>
        <dbReference type="ARBA" id="ARBA00001913"/>
    </source>
</evidence>
<keyword evidence="7" id="KW-1185">Reference proteome</keyword>
<keyword evidence="6" id="KW-0378">Hydrolase</keyword>
<comment type="cofactor">
    <cofactor evidence="1">
        <name>Ca(2+)</name>
        <dbReference type="ChEBI" id="CHEBI:29108"/>
    </cofactor>
</comment>
<keyword evidence="4" id="KW-0472">Membrane</keyword>
<dbReference type="Pfam" id="PF00128">
    <property type="entry name" value="Alpha-amylase"/>
    <property type="match status" value="1"/>
</dbReference>
<keyword evidence="3" id="KW-0732">Signal</keyword>
<dbReference type="Proteomes" id="UP001595772">
    <property type="component" value="Unassembled WGS sequence"/>
</dbReference>
<dbReference type="EMBL" id="JBHSAO010000008">
    <property type="protein sequence ID" value="MFC4024493.1"/>
    <property type="molecule type" value="Genomic_DNA"/>
</dbReference>
<dbReference type="InterPro" id="IPR017853">
    <property type="entry name" value="GH"/>
</dbReference>
<dbReference type="Gene3D" id="3.20.20.80">
    <property type="entry name" value="Glycosidases"/>
    <property type="match status" value="1"/>
</dbReference>
<keyword evidence="4" id="KW-0812">Transmembrane</keyword>
<feature type="domain" description="Glycosyl hydrolase family 13 catalytic" evidence="5">
    <location>
        <begin position="38"/>
        <end position="375"/>
    </location>
</feature>